<keyword evidence="3" id="KW-1185">Reference proteome</keyword>
<evidence type="ECO:0000256" key="1">
    <source>
        <dbReference type="SAM" id="Phobius"/>
    </source>
</evidence>
<keyword evidence="1" id="KW-1133">Transmembrane helix</keyword>
<accession>A0A7D5D830</accession>
<dbReference type="EMBL" id="CP056030">
    <property type="protein sequence ID" value="QKZ05137.1"/>
    <property type="molecule type" value="Genomic_DNA"/>
</dbReference>
<keyword evidence="1" id="KW-0472">Membrane</keyword>
<organism evidence="2 3">
    <name type="scientific">Pseudomonas eucalypticola</name>
    <dbReference type="NCBI Taxonomy" id="2599595"/>
    <lineage>
        <taxon>Bacteria</taxon>
        <taxon>Pseudomonadati</taxon>
        <taxon>Pseudomonadota</taxon>
        <taxon>Gammaproteobacteria</taxon>
        <taxon>Pseudomonadales</taxon>
        <taxon>Pseudomonadaceae</taxon>
        <taxon>Pseudomonas</taxon>
    </lineage>
</organism>
<reference evidence="2 3" key="1">
    <citation type="submission" date="2020-06" db="EMBL/GenBank/DDBJ databases">
        <title>Pseudomonas eucalypticola sp. nov., an endophyte of Eucalyptus dunnii leaves with biocontrol ability of eucalyptus leaf blight.</title>
        <authorList>
            <person name="Liu Y."/>
            <person name="Song Z."/>
            <person name="Zeng H."/>
            <person name="Lu M."/>
            <person name="Wang X."/>
            <person name="Lian X."/>
            <person name="Zhang Q."/>
        </authorList>
    </citation>
    <scope>NUCLEOTIDE SEQUENCE [LARGE SCALE GENOMIC DNA]</scope>
    <source>
        <strain evidence="2 3">NP-1</strain>
    </source>
</reference>
<sequence length="145" mass="15632">MDTPRYLRLVRTSAWYDLLATGAFITPWSMHWVVSQLGQVSTRLGLGAPAPLLDPVHMLLANLLGSVVVVWALLRLCHTRPEQGAYDALARGLFAVWQVVAVANGASALVLGFTLMEAVFGVAQGWPWVAGKLLGRAPKTNVSPT</sequence>
<gene>
    <name evidence="2" type="ORF">HWQ56_15605</name>
</gene>
<evidence type="ECO:0000313" key="3">
    <source>
        <dbReference type="Proteomes" id="UP000509568"/>
    </source>
</evidence>
<protein>
    <submittedName>
        <fullName evidence="2">Uncharacterized protein</fullName>
    </submittedName>
</protein>
<feature type="transmembrane region" description="Helical" evidence="1">
    <location>
        <begin position="94"/>
        <end position="116"/>
    </location>
</feature>
<proteinExistence type="predicted"/>
<evidence type="ECO:0000313" key="2">
    <source>
        <dbReference type="EMBL" id="QKZ05137.1"/>
    </source>
</evidence>
<dbReference type="RefSeq" id="WP_158157892.1">
    <property type="nucleotide sequence ID" value="NZ_CP056030.1"/>
</dbReference>
<dbReference type="KEGG" id="pez:HWQ56_15605"/>
<feature type="transmembrane region" description="Helical" evidence="1">
    <location>
        <begin position="55"/>
        <end position="74"/>
    </location>
</feature>
<dbReference type="Proteomes" id="UP000509568">
    <property type="component" value="Chromosome"/>
</dbReference>
<name>A0A7D5D830_9PSED</name>
<dbReference type="AlphaFoldDB" id="A0A7D5D830"/>
<keyword evidence="1" id="KW-0812">Transmembrane</keyword>
<feature type="transmembrane region" description="Helical" evidence="1">
    <location>
        <begin position="14"/>
        <end position="35"/>
    </location>
</feature>